<dbReference type="InterPro" id="IPR005135">
    <property type="entry name" value="Endo/exonuclease/phosphatase"/>
</dbReference>
<dbReference type="Pfam" id="PF13966">
    <property type="entry name" value="zf-RVT"/>
    <property type="match status" value="1"/>
</dbReference>
<dbReference type="PANTHER" id="PTHR33116">
    <property type="entry name" value="REVERSE TRANSCRIPTASE ZINC-BINDING DOMAIN-CONTAINING PROTEIN-RELATED-RELATED"/>
    <property type="match status" value="1"/>
</dbReference>
<gene>
    <name evidence="2" type="ORF">OSB04_023703</name>
</gene>
<feature type="domain" description="Reverse transcriptase" evidence="1">
    <location>
        <begin position="483"/>
        <end position="755"/>
    </location>
</feature>
<name>A0AA38WD70_9ASTR</name>
<evidence type="ECO:0000259" key="1">
    <source>
        <dbReference type="PROSITE" id="PS50878"/>
    </source>
</evidence>
<reference evidence="2" key="1">
    <citation type="submission" date="2023-03" db="EMBL/GenBank/DDBJ databases">
        <title>Chromosome-scale reference genome and RAD-based genetic map of yellow starthistle (Centaurea solstitialis) reveal putative structural variation and QTLs associated with invader traits.</title>
        <authorList>
            <person name="Reatini B."/>
            <person name="Cang F.A."/>
            <person name="Jiang Q."/>
            <person name="Mckibben M.T.W."/>
            <person name="Barker M.S."/>
            <person name="Rieseberg L.H."/>
            <person name="Dlugosch K.M."/>
        </authorList>
    </citation>
    <scope>NUCLEOTIDE SEQUENCE</scope>
    <source>
        <strain evidence="2">CAN-66</strain>
        <tissue evidence="2">Leaf</tissue>
    </source>
</reference>
<dbReference type="Proteomes" id="UP001172457">
    <property type="component" value="Chromosome 6"/>
</dbReference>
<protein>
    <recommendedName>
        <fullName evidence="1">Reverse transcriptase domain-containing protein</fullName>
    </recommendedName>
</protein>
<accession>A0AA38WD70</accession>
<keyword evidence="3" id="KW-1185">Reference proteome</keyword>
<dbReference type="InterPro" id="IPR026960">
    <property type="entry name" value="RVT-Znf"/>
</dbReference>
<evidence type="ECO:0000313" key="2">
    <source>
        <dbReference type="EMBL" id="KAJ9543996.1"/>
    </source>
</evidence>
<dbReference type="InterPro" id="IPR036691">
    <property type="entry name" value="Endo/exonu/phosph_ase_sf"/>
</dbReference>
<dbReference type="PANTHER" id="PTHR33116:SF79">
    <property type="entry name" value="REVERSE TRANSCRIPTASE DOMAIN, ZINC FINGER, CCHC-TYPE-RELATED"/>
    <property type="match status" value="1"/>
</dbReference>
<dbReference type="InterPro" id="IPR000477">
    <property type="entry name" value="RT_dom"/>
</dbReference>
<dbReference type="Pfam" id="PF00078">
    <property type="entry name" value="RVT_1"/>
    <property type="match status" value="1"/>
</dbReference>
<dbReference type="Pfam" id="PF03372">
    <property type="entry name" value="Exo_endo_phos"/>
    <property type="match status" value="1"/>
</dbReference>
<proteinExistence type="predicted"/>
<organism evidence="2 3">
    <name type="scientific">Centaurea solstitialis</name>
    <name type="common">yellow star-thistle</name>
    <dbReference type="NCBI Taxonomy" id="347529"/>
    <lineage>
        <taxon>Eukaryota</taxon>
        <taxon>Viridiplantae</taxon>
        <taxon>Streptophyta</taxon>
        <taxon>Embryophyta</taxon>
        <taxon>Tracheophyta</taxon>
        <taxon>Spermatophyta</taxon>
        <taxon>Magnoliopsida</taxon>
        <taxon>eudicotyledons</taxon>
        <taxon>Gunneridae</taxon>
        <taxon>Pentapetalae</taxon>
        <taxon>asterids</taxon>
        <taxon>campanulids</taxon>
        <taxon>Asterales</taxon>
        <taxon>Asteraceae</taxon>
        <taxon>Carduoideae</taxon>
        <taxon>Cardueae</taxon>
        <taxon>Centaureinae</taxon>
        <taxon>Centaurea</taxon>
    </lineage>
</organism>
<dbReference type="PROSITE" id="PS50878">
    <property type="entry name" value="RT_POL"/>
    <property type="match status" value="1"/>
</dbReference>
<dbReference type="Gene3D" id="3.60.10.10">
    <property type="entry name" value="Endonuclease/exonuclease/phosphatase"/>
    <property type="match status" value="1"/>
</dbReference>
<dbReference type="CDD" id="cd01650">
    <property type="entry name" value="RT_nLTR_like"/>
    <property type="match status" value="1"/>
</dbReference>
<dbReference type="GO" id="GO:0003824">
    <property type="term" value="F:catalytic activity"/>
    <property type="evidence" value="ECO:0007669"/>
    <property type="project" value="InterPro"/>
</dbReference>
<dbReference type="SUPFAM" id="SSF56219">
    <property type="entry name" value="DNase I-like"/>
    <property type="match status" value="1"/>
</dbReference>
<comment type="caution">
    <text evidence="2">The sequence shown here is derived from an EMBL/GenBank/DDBJ whole genome shotgun (WGS) entry which is preliminary data.</text>
</comment>
<sequence length="1183" mass="136318">MVNILSINMNMLRGEVKRRWTKSIVRRNKCNILCVQETNLQETDSKVIAGCWGSGNFDFVTVGSKGRSGGLVTIWDPDLVVKESVVLDRSFLLVKCRWVPLNKSFYIMNIYAPNSLAGREELWRKLTDVIRSDMSTGWVVCGDFNEVRCPEERRGSAFVSRGADSFNNFIGNLDLVEPRLGGRRFTWKSGDGLKHSKLDRFLLSRGFLNIWNNPGAFALQSLYSDHNPIVLDSGSHNFGPVPFKFFNSWLFSDDLEGVIFQSWSNGGDFHSDDSEILMLRKKLWRTKICIKDWRKAVVESRAKDLEDLKVKHNALEVLDDALGLSLVEKNEKDLILGKIRDMEERDLMDLKQKAKINWLRNSVENLRFFHSIVNAKRRRSWMHDILINGVWITDPNSIKSHVFYFFQAKYKKNSEAILSFRSRHIRKISDRQLGFLSAPFSEEEVKLAVCGREKAPGPDGFTFAFLRKFWSSISADFFTAVKDFERNPSHVAACNNSFISLIPKVKDPLNLNDYRPIHLMESISKVISKILAEQLKAVVGDVISPVQTAFIQGRQIMDGPLIVNKVVSWAKKAQKNLVLFKVDFEKAFDNVRWDFLWSIMSQMNFGMVWLSLIKGLICTPKVSVLVNGSPTKQFALEKRVRQGDPLSLYLFIMAMEGLIAAITEAKDKGELMGVELPNNGPNISNLHYADDALFMGNGTSQISETLSKSCNAFIWLLYDNRYWGYFRDDGRVQESWSPLLKKFDSRLSNWKRKMLSIGGRLTLCKAVLGSLGVYLFSLFKVPSRVINELESKRRRFFWGNAENNQPRLTQIAWDKVLNLRDKGVLELAAFVRKTLRLFQSGGGDLERKRKHRGRTWWSRYMELLTRNSTREGTWGKIAGIQSALENSNLCLDGLLQRRFEGGRNIMFWKDTWVGNCTLADRFRRIAALDVNINCFIADCISTSEVGFRFCGSWRREIRHGREADEVAVIASYCCNFPSIDEGERWRWGLTSNGLFSVASLRKAIDDMTLRRCGPPTVWNRLLPSKNLLERGVSLENNRCELCHEARESGDHIFVNCRKATKVRCVVNNWRNLLPMNCLNVKDFWDTTPTDKNRTSVDKCLTEITKQAYFWAIWTDRNEAAFNDKPFNPLRVANVIQLCVYLWCISRGKKDRCRDRLSWLCNPSFSIRTFYREYEYEHVNEKTR</sequence>
<dbReference type="EMBL" id="JARYMX010000006">
    <property type="protein sequence ID" value="KAJ9543996.1"/>
    <property type="molecule type" value="Genomic_DNA"/>
</dbReference>
<dbReference type="AlphaFoldDB" id="A0AA38WD70"/>
<evidence type="ECO:0000313" key="3">
    <source>
        <dbReference type="Proteomes" id="UP001172457"/>
    </source>
</evidence>